<dbReference type="Gene3D" id="6.10.140.1230">
    <property type="match status" value="1"/>
</dbReference>
<dbReference type="GO" id="GO:0007034">
    <property type="term" value="P:vacuolar transport"/>
    <property type="evidence" value="ECO:0007669"/>
    <property type="project" value="InterPro"/>
</dbReference>
<comment type="caution">
    <text evidence="3">The sequence shown here is derived from an EMBL/GenBank/DDBJ whole genome shotgun (WGS) entry which is preliminary data.</text>
</comment>
<evidence type="ECO:0000256" key="1">
    <source>
        <dbReference type="ARBA" id="ARBA00006190"/>
    </source>
</evidence>
<sequence length="191" mass="21839">MDRHIFNLKFASKQMARNSSKSEKSHGSEKEKCKKAIRQGNMEIARIHAENAIRHKNQAITFLNMSVRLDSVASRVQYTATMQHASRSLEKVSRAMELALKSMNLEELCKVLDKFEQECLDLDVQTMTMDTSMMQASSFAPQDQIDRFMHQLADEAGLDINLEMPSTRASIPVQDSQEKDLDRRFGALRNK</sequence>
<dbReference type="InterPro" id="IPR005024">
    <property type="entry name" value="Snf7_fam"/>
</dbReference>
<evidence type="ECO:0008006" key="5">
    <source>
        <dbReference type="Google" id="ProtNLM"/>
    </source>
</evidence>
<dbReference type="Proteomes" id="UP001378592">
    <property type="component" value="Unassembled WGS sequence"/>
</dbReference>
<gene>
    <name evidence="3" type="ORF">R5R35_014622</name>
</gene>
<dbReference type="PANTHER" id="PTHR10476">
    <property type="entry name" value="CHARGED MULTIVESICULAR BODY PROTEIN"/>
    <property type="match status" value="1"/>
</dbReference>
<keyword evidence="4" id="KW-1185">Reference proteome</keyword>
<reference evidence="3 4" key="1">
    <citation type="submission" date="2024-03" db="EMBL/GenBank/DDBJ databases">
        <title>The genome assembly and annotation of the cricket Gryllus longicercus Weissman &amp; Gray.</title>
        <authorList>
            <person name="Szrajer S."/>
            <person name="Gray D."/>
            <person name="Ylla G."/>
        </authorList>
    </citation>
    <scope>NUCLEOTIDE SEQUENCE [LARGE SCALE GENOMIC DNA]</scope>
    <source>
        <strain evidence="3">DAG 2021-001</strain>
        <tissue evidence="3">Whole body minus gut</tissue>
    </source>
</reference>
<comment type="similarity">
    <text evidence="1">Belongs to the SNF7 family.</text>
</comment>
<feature type="region of interest" description="Disordered" evidence="2">
    <location>
        <begin position="13"/>
        <end position="35"/>
    </location>
</feature>
<dbReference type="EMBL" id="JAZDUA010000186">
    <property type="protein sequence ID" value="KAK7865085.1"/>
    <property type="molecule type" value="Genomic_DNA"/>
</dbReference>
<evidence type="ECO:0000313" key="3">
    <source>
        <dbReference type="EMBL" id="KAK7865085.1"/>
    </source>
</evidence>
<name>A0AAN9VN89_9ORTH</name>
<dbReference type="AlphaFoldDB" id="A0AAN9VN89"/>
<dbReference type="Pfam" id="PF03357">
    <property type="entry name" value="Snf7"/>
    <property type="match status" value="1"/>
</dbReference>
<evidence type="ECO:0000313" key="4">
    <source>
        <dbReference type="Proteomes" id="UP001378592"/>
    </source>
</evidence>
<feature type="compositionally biased region" description="Basic and acidic residues" evidence="2">
    <location>
        <begin position="20"/>
        <end position="34"/>
    </location>
</feature>
<accession>A0AAN9VN89</accession>
<evidence type="ECO:0000256" key="2">
    <source>
        <dbReference type="SAM" id="MobiDB-lite"/>
    </source>
</evidence>
<protein>
    <recommendedName>
        <fullName evidence="5">Charged multivesicular body protein 1b</fullName>
    </recommendedName>
</protein>
<proteinExistence type="inferred from homology"/>
<organism evidence="3 4">
    <name type="scientific">Gryllus longicercus</name>
    <dbReference type="NCBI Taxonomy" id="2509291"/>
    <lineage>
        <taxon>Eukaryota</taxon>
        <taxon>Metazoa</taxon>
        <taxon>Ecdysozoa</taxon>
        <taxon>Arthropoda</taxon>
        <taxon>Hexapoda</taxon>
        <taxon>Insecta</taxon>
        <taxon>Pterygota</taxon>
        <taxon>Neoptera</taxon>
        <taxon>Polyneoptera</taxon>
        <taxon>Orthoptera</taxon>
        <taxon>Ensifera</taxon>
        <taxon>Gryllidea</taxon>
        <taxon>Grylloidea</taxon>
        <taxon>Gryllidae</taxon>
        <taxon>Gryllinae</taxon>
        <taxon>Gryllus</taxon>
    </lineage>
</organism>